<keyword evidence="1" id="KW-1185">Reference proteome</keyword>
<dbReference type="PANTHER" id="PTHR11407:SF25">
    <property type="entry name" value="SPERM ACROSOME MEMBRANE-ASSOCIATED PROTEIN 3"/>
    <property type="match status" value="1"/>
</dbReference>
<evidence type="ECO:0000313" key="1">
    <source>
        <dbReference type="Proteomes" id="UP001652622"/>
    </source>
</evidence>
<organism evidence="1 2">
    <name type="scientific">Pantherophis guttatus</name>
    <name type="common">Corn snake</name>
    <name type="synonym">Elaphe guttata</name>
    <dbReference type="NCBI Taxonomy" id="94885"/>
    <lineage>
        <taxon>Eukaryota</taxon>
        <taxon>Metazoa</taxon>
        <taxon>Chordata</taxon>
        <taxon>Craniata</taxon>
        <taxon>Vertebrata</taxon>
        <taxon>Euteleostomi</taxon>
        <taxon>Lepidosauria</taxon>
        <taxon>Squamata</taxon>
        <taxon>Bifurcata</taxon>
        <taxon>Unidentata</taxon>
        <taxon>Episquamata</taxon>
        <taxon>Toxicofera</taxon>
        <taxon>Serpentes</taxon>
        <taxon>Colubroidea</taxon>
        <taxon>Colubridae</taxon>
        <taxon>Colubrinae</taxon>
        <taxon>Pantherophis</taxon>
    </lineage>
</organism>
<dbReference type="RefSeq" id="XP_060539453.1">
    <property type="nucleotide sequence ID" value="XM_060683470.1"/>
</dbReference>
<dbReference type="PANTHER" id="PTHR11407">
    <property type="entry name" value="LYSOZYME C"/>
    <property type="match status" value="1"/>
</dbReference>
<dbReference type="PROSITE" id="PS51348">
    <property type="entry name" value="GLYCOSYL_HYDROL_F22_2"/>
    <property type="match status" value="1"/>
</dbReference>
<dbReference type="InterPro" id="IPR001916">
    <property type="entry name" value="Glyco_hydro_22"/>
</dbReference>
<evidence type="ECO:0000313" key="2">
    <source>
        <dbReference type="RefSeq" id="XP_060539453.1"/>
    </source>
</evidence>
<dbReference type="SMART" id="SM00263">
    <property type="entry name" value="LYZ1"/>
    <property type="match status" value="1"/>
</dbReference>
<dbReference type="Pfam" id="PF00062">
    <property type="entry name" value="Lys"/>
    <property type="match status" value="1"/>
</dbReference>
<dbReference type="Gene3D" id="1.10.530.10">
    <property type="match status" value="1"/>
</dbReference>
<protein>
    <submittedName>
        <fullName evidence="2">Sperm acrosome-associated protein 5-like</fullName>
    </submittedName>
</protein>
<gene>
    <name evidence="2" type="primary">LOC132709525</name>
</gene>
<dbReference type="SUPFAM" id="SSF53955">
    <property type="entry name" value="Lysozyme-like"/>
    <property type="match status" value="1"/>
</dbReference>
<accession>A0ABM3YTK2</accession>
<dbReference type="GeneID" id="132709525"/>
<reference evidence="2" key="1">
    <citation type="submission" date="2025-08" db="UniProtKB">
        <authorList>
            <consortium name="RefSeq"/>
        </authorList>
    </citation>
    <scope>IDENTIFICATION</scope>
    <source>
        <tissue evidence="2">Blood</tissue>
    </source>
</reference>
<dbReference type="InterPro" id="IPR023346">
    <property type="entry name" value="Lysozyme-like_dom_sf"/>
</dbReference>
<sequence>MMMYKMEALPTCLDIICKHCTCTEGRVHTHSHLLTSREGVCMAFYQSGYDTQAVGQQNWDGSYDYGIFQINSSWWCNNYQGHTANGCISLAVCCFLT</sequence>
<dbReference type="Proteomes" id="UP001652622">
    <property type="component" value="Unplaced"/>
</dbReference>
<proteinExistence type="predicted"/>
<name>A0ABM3YTK2_PANGU</name>